<dbReference type="Proteomes" id="UP000732377">
    <property type="component" value="Unassembled WGS sequence"/>
</dbReference>
<evidence type="ECO:0008006" key="12">
    <source>
        <dbReference type="Google" id="ProtNLM"/>
    </source>
</evidence>
<feature type="transmembrane region" description="Helical" evidence="9">
    <location>
        <begin position="88"/>
        <end position="110"/>
    </location>
</feature>
<organism evidence="10 11">
    <name type="scientific">Symbiobacterium thermophilum</name>
    <dbReference type="NCBI Taxonomy" id="2734"/>
    <lineage>
        <taxon>Bacteria</taxon>
        <taxon>Bacillati</taxon>
        <taxon>Bacillota</taxon>
        <taxon>Clostridia</taxon>
        <taxon>Eubacteriales</taxon>
        <taxon>Symbiobacteriaceae</taxon>
        <taxon>Symbiobacterium</taxon>
    </lineage>
</organism>
<feature type="transmembrane region" description="Helical" evidence="9">
    <location>
        <begin position="130"/>
        <end position="157"/>
    </location>
</feature>
<dbReference type="PANTHER" id="PTHR30574:SF1">
    <property type="entry name" value="SULPHUR TRANSPORT DOMAIN-CONTAINING PROTEIN"/>
    <property type="match status" value="1"/>
</dbReference>
<dbReference type="InterPro" id="IPR007272">
    <property type="entry name" value="Sulf_transp_TsuA/YedE"/>
</dbReference>
<keyword evidence="3" id="KW-1003">Cell membrane</keyword>
<protein>
    <recommendedName>
        <fullName evidence="12">Sulphur transport domain-containing protein</fullName>
    </recommendedName>
</protein>
<keyword evidence="5 9" id="KW-0812">Transmembrane</keyword>
<dbReference type="Pfam" id="PF04143">
    <property type="entry name" value="Sulf_transp"/>
    <property type="match status" value="1"/>
</dbReference>
<comment type="similarity">
    <text evidence="8">Belongs to the TsuA/YedE (TC 9.B.102) family.</text>
</comment>
<evidence type="ECO:0000256" key="1">
    <source>
        <dbReference type="ARBA" id="ARBA00004429"/>
    </source>
</evidence>
<comment type="subcellular location">
    <subcellularLocation>
        <location evidence="1">Cell inner membrane</location>
        <topology evidence="1">Multi-pass membrane protein</topology>
    </subcellularLocation>
</comment>
<feature type="transmembrane region" description="Helical" evidence="9">
    <location>
        <begin position="178"/>
        <end position="203"/>
    </location>
</feature>
<evidence type="ECO:0000256" key="6">
    <source>
        <dbReference type="ARBA" id="ARBA00022989"/>
    </source>
</evidence>
<keyword evidence="6 9" id="KW-1133">Transmembrane helix</keyword>
<keyword evidence="7 9" id="KW-0472">Membrane</keyword>
<evidence type="ECO:0000256" key="4">
    <source>
        <dbReference type="ARBA" id="ARBA00022519"/>
    </source>
</evidence>
<evidence type="ECO:0000313" key="11">
    <source>
        <dbReference type="Proteomes" id="UP000732377"/>
    </source>
</evidence>
<keyword evidence="4" id="KW-0997">Cell inner membrane</keyword>
<evidence type="ECO:0000256" key="8">
    <source>
        <dbReference type="ARBA" id="ARBA00035655"/>
    </source>
</evidence>
<dbReference type="PANTHER" id="PTHR30574">
    <property type="entry name" value="INNER MEMBRANE PROTEIN YEDE"/>
    <property type="match status" value="1"/>
</dbReference>
<dbReference type="EMBL" id="PIUK01000139">
    <property type="protein sequence ID" value="MBY6277109.1"/>
    <property type="molecule type" value="Genomic_DNA"/>
</dbReference>
<evidence type="ECO:0000256" key="5">
    <source>
        <dbReference type="ARBA" id="ARBA00022692"/>
    </source>
</evidence>
<evidence type="ECO:0000313" key="10">
    <source>
        <dbReference type="EMBL" id="MBY6277109.1"/>
    </source>
</evidence>
<dbReference type="GO" id="GO:0005886">
    <property type="term" value="C:plasma membrane"/>
    <property type="evidence" value="ECO:0007669"/>
    <property type="project" value="UniProtKB-SubCell"/>
</dbReference>
<evidence type="ECO:0000256" key="7">
    <source>
        <dbReference type="ARBA" id="ARBA00023136"/>
    </source>
</evidence>
<comment type="caution">
    <text evidence="10">The sequence shown here is derived from an EMBL/GenBank/DDBJ whole genome shotgun (WGS) entry which is preliminary data.</text>
</comment>
<evidence type="ECO:0000256" key="3">
    <source>
        <dbReference type="ARBA" id="ARBA00022475"/>
    </source>
</evidence>
<reference evidence="10" key="1">
    <citation type="submission" date="2017-11" db="EMBL/GenBank/DDBJ databases">
        <title>Three new genomes from thermophilic consortium.</title>
        <authorList>
            <person name="Quaggio R."/>
            <person name="Amgarten D."/>
            <person name="Setubal J.C."/>
        </authorList>
    </citation>
    <scope>NUCLEOTIDE SEQUENCE</scope>
    <source>
        <strain evidence="10">ZCTH01-B2</strain>
    </source>
</reference>
<accession>A0A953IAJ4</accession>
<feature type="transmembrane region" description="Helical" evidence="9">
    <location>
        <begin position="209"/>
        <end position="231"/>
    </location>
</feature>
<sequence length="236" mass="24799">MPGSRCPGGWPPTALLRSSTIPPIVDDRGDVPASPEHPLYKIPLPRGLRKHLPPFLVPSVPPFLPGDTRRALRSLRAPSPLSRGQGGIALGLLSTCAMVLLKPMGVSTVFPSTLGILLKPLFPGFVEGDAYLQTIPLSIGWEHMLMLGIPLGGYLAYRLAGEGRDGQPSSGLSTTSPLLAFVGGFLVLFGARMAGGCTTGHVLSGMSQLSVSGFLFAAAVFAGGIPTALLLKRRWR</sequence>
<gene>
    <name evidence="10" type="ORF">CWE10_13005</name>
</gene>
<name>A0A953IAJ4_SYMTR</name>
<proteinExistence type="inferred from homology"/>
<dbReference type="AlphaFoldDB" id="A0A953IAJ4"/>
<evidence type="ECO:0000256" key="2">
    <source>
        <dbReference type="ARBA" id="ARBA00022448"/>
    </source>
</evidence>
<evidence type="ECO:0000256" key="9">
    <source>
        <dbReference type="SAM" id="Phobius"/>
    </source>
</evidence>
<keyword evidence="2" id="KW-0813">Transport</keyword>